<proteinExistence type="predicted"/>
<gene>
    <name evidence="1" type="ORF">FOXYS1_719</name>
</gene>
<reference evidence="1" key="1">
    <citation type="submission" date="2020-02" db="EMBL/GenBank/DDBJ databases">
        <title>Identification and distribution of gene clusters putatively required for synthesis of sphingolipid metabolism inhibitors in phylogenetically diverse species of the filamentous fungus Fusarium.</title>
        <authorList>
            <person name="Kim H.-S."/>
            <person name="Busman M."/>
            <person name="Brown D.W."/>
            <person name="Divon H."/>
            <person name="Uhlig S."/>
            <person name="Proctor R.H."/>
        </authorList>
    </citation>
    <scope>NUCLEOTIDE SEQUENCE [LARGE SCALE GENOMIC DNA]</scope>
    <source>
        <strain evidence="1">NRRL 39464</strain>
    </source>
</reference>
<dbReference type="Proteomes" id="UP000558688">
    <property type="component" value="Unassembled WGS sequence"/>
</dbReference>
<evidence type="ECO:0000313" key="1">
    <source>
        <dbReference type="EMBL" id="KAF5268376.1"/>
    </source>
</evidence>
<accession>A0A8H5ANE7</accession>
<sequence length="235" mass="27044">MLQLDRETGLDIEIVREKAEAYGIRLLKLLPAELIHMVQEYSDSATFWRYIHFHVLRLELPASLLGFHIWDTPNPPGIEDCDFYGRVTPSMQFKTTNLRSVTGLTFFFSFNVGPATVFGTYPRKQHRDSLPPFNNRWLNMDPLLHLMFEHMYLSVAPFKDVTGIQVLEDENFECKDLAIIVSRLRGVHVEIGSESDHAHSGDDWKCSEMEGNIEFWFSKEHSVIVCHSIESTAAP</sequence>
<dbReference type="AlphaFoldDB" id="A0A8H5ANE7"/>
<name>A0A8H5ANE7_FUSOX</name>
<dbReference type="EMBL" id="JAAFOW010000116">
    <property type="protein sequence ID" value="KAF5268376.1"/>
    <property type="molecule type" value="Genomic_DNA"/>
</dbReference>
<protein>
    <submittedName>
        <fullName evidence="1">Uncharacterized protein</fullName>
    </submittedName>
</protein>
<comment type="caution">
    <text evidence="1">The sequence shown here is derived from an EMBL/GenBank/DDBJ whole genome shotgun (WGS) entry which is preliminary data.</text>
</comment>
<evidence type="ECO:0000313" key="2">
    <source>
        <dbReference type="Proteomes" id="UP000558688"/>
    </source>
</evidence>
<organism evidence="1 2">
    <name type="scientific">Fusarium oxysporum</name>
    <name type="common">Fusarium vascular wilt</name>
    <dbReference type="NCBI Taxonomy" id="5507"/>
    <lineage>
        <taxon>Eukaryota</taxon>
        <taxon>Fungi</taxon>
        <taxon>Dikarya</taxon>
        <taxon>Ascomycota</taxon>
        <taxon>Pezizomycotina</taxon>
        <taxon>Sordariomycetes</taxon>
        <taxon>Hypocreomycetidae</taxon>
        <taxon>Hypocreales</taxon>
        <taxon>Nectriaceae</taxon>
        <taxon>Fusarium</taxon>
        <taxon>Fusarium oxysporum species complex</taxon>
    </lineage>
</organism>